<dbReference type="EMBL" id="CU469464">
    <property type="protein sequence ID" value="CAP18377.1"/>
    <property type="molecule type" value="Genomic_DNA"/>
</dbReference>
<sequence>MEVILLSLSSFRIKDVKTTSESNFYFSKKLLINNKKLTKLLKIKNESFKYKIQIMMFTFDFYKIKDYVFLLNNNENLLTFDISIFKKLVFDKIKNSQIFSSQTIKNEKKEINEFQKQIYNLINMQINLIFSKIKTLKTLLAELKSQLIIKIKKINSKKREISKIIQKNKKVFDNSEFQPFLNIIKQLQDKKTELFNQIFKNNPKIIIFIKNKYEFLINILKNIEEFKKFLKKLFKEYKNIFQYFFIKNIYPINSAEG</sequence>
<evidence type="ECO:0000313" key="2">
    <source>
        <dbReference type="Proteomes" id="UP000002020"/>
    </source>
</evidence>
<dbReference type="HOGENOM" id="CLU_1080297_0_0_14"/>
<dbReference type="Proteomes" id="UP000002020">
    <property type="component" value="Chromosome"/>
</dbReference>
<gene>
    <name evidence="1" type="ordered locus">ATP_00190</name>
</gene>
<dbReference type="KEGG" id="pml:ATP_00190"/>
<reference evidence="1 2" key="1">
    <citation type="journal article" date="2008" name="BMC Genomics">
        <title>The linear chromosome of the plant-pathogenic mycoplasma 'Candidatus Phytoplasma mali'.</title>
        <authorList>
            <person name="Kube M."/>
            <person name="Schneider B."/>
            <person name="Kuhl H."/>
            <person name="Dandekar T."/>
            <person name="Heitmann K."/>
            <person name="Migdoll A.M."/>
            <person name="Reinhardt R."/>
            <person name="Seemueller E."/>
        </authorList>
    </citation>
    <scope>NUCLEOTIDE SEQUENCE [LARGE SCALE GENOMIC DNA]</scope>
    <source>
        <strain evidence="1 2">AT</strain>
    </source>
</reference>
<name>B3R0L3_PHYMT</name>
<evidence type="ECO:0000313" key="1">
    <source>
        <dbReference type="EMBL" id="CAP18377.1"/>
    </source>
</evidence>
<accession>B3R0L3</accession>
<protein>
    <submittedName>
        <fullName evidence="1">Uncharacterized protein</fullName>
    </submittedName>
</protein>
<proteinExistence type="predicted"/>
<dbReference type="AlphaFoldDB" id="B3R0L3"/>
<organism evidence="2">
    <name type="scientific">Phytoplasma mali (strain AT)</name>
    <dbReference type="NCBI Taxonomy" id="482235"/>
    <lineage>
        <taxon>Bacteria</taxon>
        <taxon>Bacillati</taxon>
        <taxon>Mycoplasmatota</taxon>
        <taxon>Mollicutes</taxon>
        <taxon>Acholeplasmatales</taxon>
        <taxon>Acholeplasmataceae</taxon>
        <taxon>Candidatus Phytoplasma</taxon>
        <taxon>16SrX (Apple proliferation group)</taxon>
    </lineage>
</organism>
<keyword evidence="2" id="KW-1185">Reference proteome</keyword>